<dbReference type="Pfam" id="PF13193">
    <property type="entry name" value="AMP-binding_C"/>
    <property type="match status" value="1"/>
</dbReference>
<organism evidence="5 6">
    <name type="scientific">Salicibibacter cibi</name>
    <dbReference type="NCBI Taxonomy" id="2743001"/>
    <lineage>
        <taxon>Bacteria</taxon>
        <taxon>Bacillati</taxon>
        <taxon>Bacillota</taxon>
        <taxon>Bacilli</taxon>
        <taxon>Bacillales</taxon>
        <taxon>Bacillaceae</taxon>
        <taxon>Salicibibacter</taxon>
    </lineage>
</organism>
<dbReference type="SUPFAM" id="SSF56801">
    <property type="entry name" value="Acetyl-CoA synthetase-like"/>
    <property type="match status" value="1"/>
</dbReference>
<gene>
    <name evidence="5" type="ORF">HUG20_01465</name>
</gene>
<dbReference type="RefSeq" id="WP_200087202.1">
    <property type="nucleotide sequence ID" value="NZ_CP054706.1"/>
</dbReference>
<dbReference type="InterPro" id="IPR020845">
    <property type="entry name" value="AMP-binding_CS"/>
</dbReference>
<name>A0A7T6Z8A7_9BACI</name>
<evidence type="ECO:0000256" key="2">
    <source>
        <dbReference type="ARBA" id="ARBA00022598"/>
    </source>
</evidence>
<dbReference type="Gene3D" id="3.40.50.12780">
    <property type="entry name" value="N-terminal domain of ligase-like"/>
    <property type="match status" value="1"/>
</dbReference>
<dbReference type="FunFam" id="3.30.300.30:FF:000008">
    <property type="entry name" value="2,3-dihydroxybenzoate-AMP ligase"/>
    <property type="match status" value="1"/>
</dbReference>
<dbReference type="PROSITE" id="PS00455">
    <property type="entry name" value="AMP_BINDING"/>
    <property type="match status" value="1"/>
</dbReference>
<proteinExistence type="inferred from homology"/>
<dbReference type="GO" id="GO:0006631">
    <property type="term" value="P:fatty acid metabolic process"/>
    <property type="evidence" value="ECO:0007669"/>
    <property type="project" value="TreeGrafter"/>
</dbReference>
<evidence type="ECO:0000313" key="5">
    <source>
        <dbReference type="EMBL" id="QQK78697.1"/>
    </source>
</evidence>
<evidence type="ECO:0000256" key="1">
    <source>
        <dbReference type="ARBA" id="ARBA00006432"/>
    </source>
</evidence>
<reference evidence="5 6" key="1">
    <citation type="submission" date="2020-06" db="EMBL/GenBank/DDBJ databases">
        <title>Genomic analysis of Salicibibacter sp. NKC21-4.</title>
        <authorList>
            <person name="Oh Y.J."/>
        </authorList>
    </citation>
    <scope>NUCLEOTIDE SEQUENCE [LARGE SCALE GENOMIC DNA]</scope>
    <source>
        <strain evidence="5 6">NKC21-4</strain>
    </source>
</reference>
<dbReference type="InterPro" id="IPR000873">
    <property type="entry name" value="AMP-dep_synth/lig_dom"/>
</dbReference>
<dbReference type="PANTHER" id="PTHR43201:SF5">
    <property type="entry name" value="MEDIUM-CHAIN ACYL-COA LIGASE ACSF2, MITOCHONDRIAL"/>
    <property type="match status" value="1"/>
</dbReference>
<accession>A0A7T6Z8A7</accession>
<dbReference type="EMBL" id="CP054706">
    <property type="protein sequence ID" value="QQK78697.1"/>
    <property type="molecule type" value="Genomic_DNA"/>
</dbReference>
<evidence type="ECO:0000313" key="6">
    <source>
        <dbReference type="Proteomes" id="UP000595349"/>
    </source>
</evidence>
<protein>
    <submittedName>
        <fullName evidence="5">AMP-binding protein</fullName>
    </submittedName>
</protein>
<sequence>MMDISVVNRVAIGDIIRRSARRFPEKPSLIEDERILTFKELDEMCNRFANYLLDSDLVKGDKVATICGNSIEHAVVSYATAKAGMIWVPINPGVGLDEKTYILNETEPKLLIGDAAFIKRSFNELSKLCPFILFADEDSHGAGNTVQYVLEHQDQSEPDVHIEDRDVAQIMYTSGTTGNPKGVMISHLSVYISSLGNIIESGYKQNSVALAMMPMFHCAQHAMLTTSLHHGNTIVILKGFDPEVFMQTVEKHRVTGMLALPLMYRVLLDHPKRAQYDLSSLEKCMYAMAPMDKTTLERLIEAFDADFFLGTGQTEMYPATMMFKPEEQLRRFGSYWGESSLLVDTAIMDDNGSVVPDGEVGEIVHRGPTVMNGYFNKEEATEKSREFDWHHTGDLGYWDPDGQMVFVDRKKDMIKTGGENVASIKVEETLFLYPKVANASVAGLPHEHWIEAITAFVTPKPGESVTEREIIDHCAEHLGFFQVPKSVIFLQQLPATTTGKVKKNVLREEYKNHYLQAPSH</sequence>
<dbReference type="InterPro" id="IPR025110">
    <property type="entry name" value="AMP-bd_C"/>
</dbReference>
<comment type="similarity">
    <text evidence="1">Belongs to the ATP-dependent AMP-binding enzyme family.</text>
</comment>
<dbReference type="Pfam" id="PF00501">
    <property type="entry name" value="AMP-binding"/>
    <property type="match status" value="1"/>
</dbReference>
<keyword evidence="2" id="KW-0436">Ligase</keyword>
<dbReference type="InterPro" id="IPR045851">
    <property type="entry name" value="AMP-bd_C_sf"/>
</dbReference>
<dbReference type="AlphaFoldDB" id="A0A7T6Z8A7"/>
<feature type="domain" description="AMP-dependent synthetase/ligase" evidence="3">
    <location>
        <begin position="17"/>
        <end position="375"/>
    </location>
</feature>
<dbReference type="Proteomes" id="UP000595349">
    <property type="component" value="Chromosome"/>
</dbReference>
<dbReference type="Gene3D" id="3.30.300.30">
    <property type="match status" value="1"/>
</dbReference>
<dbReference type="InterPro" id="IPR042099">
    <property type="entry name" value="ANL_N_sf"/>
</dbReference>
<feature type="domain" description="AMP-binding enzyme C-terminal" evidence="4">
    <location>
        <begin position="425"/>
        <end position="500"/>
    </location>
</feature>
<dbReference type="PANTHER" id="PTHR43201">
    <property type="entry name" value="ACYL-COA SYNTHETASE"/>
    <property type="match status" value="1"/>
</dbReference>
<evidence type="ECO:0000259" key="4">
    <source>
        <dbReference type="Pfam" id="PF13193"/>
    </source>
</evidence>
<dbReference type="KEGG" id="scib:HUG20_01465"/>
<evidence type="ECO:0000259" key="3">
    <source>
        <dbReference type="Pfam" id="PF00501"/>
    </source>
</evidence>
<dbReference type="GO" id="GO:0031956">
    <property type="term" value="F:medium-chain fatty acid-CoA ligase activity"/>
    <property type="evidence" value="ECO:0007669"/>
    <property type="project" value="TreeGrafter"/>
</dbReference>
<keyword evidence="6" id="KW-1185">Reference proteome</keyword>